<reference evidence="2 3" key="1">
    <citation type="submission" date="2021-10" db="EMBL/GenBank/DDBJ databases">
        <title>Anaerobic single-cell dispensing facilitates the cultivation of human gut bacteria.</title>
        <authorList>
            <person name="Afrizal A."/>
        </authorList>
    </citation>
    <scope>NUCLEOTIDE SEQUENCE [LARGE SCALE GENOMIC DNA]</scope>
    <source>
        <strain evidence="2 3">CLA-AA-H276</strain>
    </source>
</reference>
<dbReference type="Gene3D" id="3.20.20.210">
    <property type="match status" value="1"/>
</dbReference>
<sequence length="348" mass="39156">MYAPDSTLRDRTFDRLKKSIDGKPSDGHSVFFYYTYPFFQNVTGVDLQEYYHKPEVMLEVQQEVYEMLDNCGSFAPDTGAVAECTGLGGQVRFDAHGFISVKEMEIETLEDVLQMKPGDPWGDNYMRIGLETFQYMLENAPKHIKVNPPVLHGPFTVAAQLRGISQMCMDILVEPDIAEALLEVCTETSINYLKEIEKVMGGPLHHILVGDDISSFLSKNQYREWVLPYYEKIFKEFPNMQRWLHNDANAAHLFSEIKDGGWDAWQYAPSIDPLAALEGSEGKVTLLGGLNPVALQKKTPEETYDLCIETLKGFKGNNKLVLGPGGSVNQVPIENLKAILKAADDYKI</sequence>
<dbReference type="InterPro" id="IPR038071">
    <property type="entry name" value="UROD/MetE-like_sf"/>
</dbReference>
<dbReference type="Proteomes" id="UP001198220">
    <property type="component" value="Unassembled WGS sequence"/>
</dbReference>
<gene>
    <name evidence="2" type="ORF">LKD36_14970</name>
</gene>
<feature type="domain" description="Uroporphyrinogen decarboxylase (URO-D)" evidence="1">
    <location>
        <begin position="38"/>
        <end position="346"/>
    </location>
</feature>
<dbReference type="GO" id="GO:0004853">
    <property type="term" value="F:uroporphyrinogen decarboxylase activity"/>
    <property type="evidence" value="ECO:0007669"/>
    <property type="project" value="InterPro"/>
</dbReference>
<evidence type="ECO:0000259" key="1">
    <source>
        <dbReference type="Pfam" id="PF01208"/>
    </source>
</evidence>
<dbReference type="EMBL" id="JAJEPS010000021">
    <property type="protein sequence ID" value="MCC2127457.1"/>
    <property type="molecule type" value="Genomic_DNA"/>
</dbReference>
<dbReference type="InterPro" id="IPR000257">
    <property type="entry name" value="Uroporphyrinogen_deCOase"/>
</dbReference>
<dbReference type="Pfam" id="PF01208">
    <property type="entry name" value="URO-D"/>
    <property type="match status" value="1"/>
</dbReference>
<protein>
    <recommendedName>
        <fullName evidence="1">Uroporphyrinogen decarboxylase (URO-D) domain-containing protein</fullName>
    </recommendedName>
</protein>
<dbReference type="AlphaFoldDB" id="A0AAE3A7R3"/>
<proteinExistence type="predicted"/>
<accession>A0AAE3A7R3</accession>
<dbReference type="GO" id="GO:0006779">
    <property type="term" value="P:porphyrin-containing compound biosynthetic process"/>
    <property type="evidence" value="ECO:0007669"/>
    <property type="project" value="InterPro"/>
</dbReference>
<keyword evidence="3" id="KW-1185">Reference proteome</keyword>
<evidence type="ECO:0000313" key="3">
    <source>
        <dbReference type="Proteomes" id="UP001198220"/>
    </source>
</evidence>
<dbReference type="SUPFAM" id="SSF51726">
    <property type="entry name" value="UROD/MetE-like"/>
    <property type="match status" value="1"/>
</dbReference>
<comment type="caution">
    <text evidence="2">The sequence shown here is derived from an EMBL/GenBank/DDBJ whole genome shotgun (WGS) entry which is preliminary data.</text>
</comment>
<dbReference type="InterPro" id="IPR052024">
    <property type="entry name" value="Methanogen_methyltrans"/>
</dbReference>
<dbReference type="RefSeq" id="WP_308460097.1">
    <property type="nucleotide sequence ID" value="NZ_JAJEPS010000021.1"/>
</dbReference>
<organism evidence="2 3">
    <name type="scientific">Hominiventricola filiformis</name>
    <dbReference type="NCBI Taxonomy" id="2885352"/>
    <lineage>
        <taxon>Bacteria</taxon>
        <taxon>Bacillati</taxon>
        <taxon>Bacillota</taxon>
        <taxon>Clostridia</taxon>
        <taxon>Lachnospirales</taxon>
        <taxon>Lachnospiraceae</taxon>
        <taxon>Hominiventricola</taxon>
    </lineage>
</organism>
<dbReference type="PANTHER" id="PTHR47099:SF1">
    <property type="entry name" value="METHYLCOBAMIDE:COM METHYLTRANSFERASE MTBA"/>
    <property type="match status" value="1"/>
</dbReference>
<name>A0AAE3A7R3_9FIRM</name>
<evidence type="ECO:0000313" key="2">
    <source>
        <dbReference type="EMBL" id="MCC2127457.1"/>
    </source>
</evidence>
<dbReference type="PANTHER" id="PTHR47099">
    <property type="entry name" value="METHYLCOBAMIDE:COM METHYLTRANSFERASE MTBA"/>
    <property type="match status" value="1"/>
</dbReference>